<feature type="coiled-coil region" evidence="1">
    <location>
        <begin position="294"/>
        <end position="363"/>
    </location>
</feature>
<sequence>MKILKLKSLNINSLKGAFEIDFEALLKNESLFAITGPTGSGKSTLLDIISCALYGRTARLSNPNDLMSRNTWESLCEVEFEVKGIIYRSSWSQKRARKKADGNFQTAKMEIADVATAKVLASKLREVPKYIEALSGLDFERFKQSMMLAQGSFDAFLKAKENDRSSLLEKITGTQIYKQISEEVFKTYATQKKAIENDEVALGVIELLDKEALEAKIKALENTHMQKKALGSEVLALKQVALWLENLEKFEKDALKYQEAFEKIVQAKEEKREDFKSLNFAQKALIVQPSYQEKTSLEEVMNSDEKNLESFQNELETTQRILGNKTKEQKELKEKFDKEKVSYAQKSKKVQELRVLQTQLENKKESFTGLNLKALKEKEVLAKIFNIDLDVFMEDETQINKKLKVHKEEIVEIYKKLEKVKEAYVKVDEKSVKLNENEVHLREQLKGIESLATAVLEHEKVLQNIAKEEELSIALQQKIENLRAVNSEKVKLIEQYAQTLQTLKEKRELEQLIKNYEKDRPKLKEGEPCYLCGSLEHPFVEHSQIVDIDETAQKINEQEHLQKEENDALTTNKISLATLNSKIETSTLESKKLENEKLSLEAFFSNSNFTIEENSKNILATQKEEKKKELHSMVALREEKDGLNVEKEKLQKIYNDKLQLELQVKTTIESLEILKEEANEIKTQIVLLEEKSKAILDITDIDAFEKSITENFNTLQNSYQTLENELVKLKSVEETFVKQIATLIEKQREDNLKLEALKEEFQKMLTQNGFTSLEAFKEAFLDHEEREALAKSCKALDDRYRQIETLKETTAKQLKAHKALNVSARELEGVNAELKALQERMDELQKSIGSVEKELEINRTNVKKHESKINVLEQKKEAFKVWVKLNEMIGSANGDKFAKFAQGITLDQLIYLANQHLKILSSRYELQRSLDSTKLLEIEVIDGFQGDVRRPVSTLSGGESFIVSLALALGLSALASQKISIDSLFLDEGFGTLDSDSLEMALTALNALQSSGKMVGVISHVEALKERIGLQIRVVPRGDGTSFLEMD</sequence>
<reference evidence="2" key="1">
    <citation type="submission" date="2020-01" db="EMBL/GenBank/DDBJ databases">
        <authorList>
            <person name="Meier V. D."/>
            <person name="Meier V D."/>
        </authorList>
    </citation>
    <scope>NUCLEOTIDE SEQUENCE</scope>
    <source>
        <strain evidence="2">HLG_WM_MAG_05</strain>
    </source>
</reference>
<feature type="coiled-coil region" evidence="1">
    <location>
        <begin position="820"/>
        <end position="875"/>
    </location>
</feature>
<dbReference type="EMBL" id="CACVAU010000008">
    <property type="protein sequence ID" value="CAA6802906.1"/>
    <property type="molecule type" value="Genomic_DNA"/>
</dbReference>
<dbReference type="SUPFAM" id="SSF52540">
    <property type="entry name" value="P-loop containing nucleoside triphosphate hydrolases"/>
    <property type="match status" value="1"/>
</dbReference>
<feature type="coiled-coil region" evidence="1">
    <location>
        <begin position="465"/>
        <end position="526"/>
    </location>
</feature>
<keyword evidence="2" id="KW-0540">Nuclease</keyword>
<organism evidence="2">
    <name type="scientific">uncultured Sulfurovum sp</name>
    <dbReference type="NCBI Taxonomy" id="269237"/>
    <lineage>
        <taxon>Bacteria</taxon>
        <taxon>Pseudomonadati</taxon>
        <taxon>Campylobacterota</taxon>
        <taxon>Epsilonproteobacteria</taxon>
        <taxon>Campylobacterales</taxon>
        <taxon>Sulfurovaceae</taxon>
        <taxon>Sulfurovum</taxon>
        <taxon>environmental samples</taxon>
    </lineage>
</organism>
<accession>A0A6S6S9K9</accession>
<dbReference type="GO" id="GO:0004527">
    <property type="term" value="F:exonuclease activity"/>
    <property type="evidence" value="ECO:0007669"/>
    <property type="project" value="UniProtKB-KW"/>
</dbReference>
<protein>
    <submittedName>
        <fullName evidence="2">Exonuclease SbcC</fullName>
    </submittedName>
</protein>
<name>A0A6S6S9K9_9BACT</name>
<proteinExistence type="predicted"/>
<feature type="coiled-coil region" evidence="1">
    <location>
        <begin position="403"/>
        <end position="437"/>
    </location>
</feature>
<keyword evidence="2" id="KW-0378">Hydrolase</keyword>
<feature type="coiled-coil region" evidence="1">
    <location>
        <begin position="633"/>
        <end position="764"/>
    </location>
</feature>
<dbReference type="AlphaFoldDB" id="A0A6S6S9K9"/>
<keyword evidence="2" id="KW-0269">Exonuclease</keyword>
<dbReference type="Pfam" id="PF13558">
    <property type="entry name" value="SbcC_Walker_B"/>
    <property type="match status" value="1"/>
</dbReference>
<dbReference type="PANTHER" id="PTHR32114:SF2">
    <property type="entry name" value="ABC TRANSPORTER ABCH.3"/>
    <property type="match status" value="1"/>
</dbReference>
<dbReference type="InterPro" id="IPR027417">
    <property type="entry name" value="P-loop_NTPase"/>
</dbReference>
<evidence type="ECO:0000256" key="1">
    <source>
        <dbReference type="SAM" id="Coils"/>
    </source>
</evidence>
<gene>
    <name evidence="2" type="ORF">HELGO_WM10734</name>
</gene>
<keyword evidence="1" id="KW-0175">Coiled coil</keyword>
<dbReference type="PANTHER" id="PTHR32114">
    <property type="entry name" value="ABC TRANSPORTER ABCH.3"/>
    <property type="match status" value="1"/>
</dbReference>
<dbReference type="Gene3D" id="3.40.50.300">
    <property type="entry name" value="P-loop containing nucleotide triphosphate hydrolases"/>
    <property type="match status" value="2"/>
</dbReference>
<evidence type="ECO:0000313" key="2">
    <source>
        <dbReference type="EMBL" id="CAA6802906.1"/>
    </source>
</evidence>